<name>A0A1B6HLT8_9HEMI</name>
<dbReference type="EMBL" id="GECU01032100">
    <property type="protein sequence ID" value="JAS75606.1"/>
    <property type="molecule type" value="Transcribed_RNA"/>
</dbReference>
<reference evidence="1" key="1">
    <citation type="submission" date="2015-11" db="EMBL/GenBank/DDBJ databases">
        <title>De novo transcriptome assembly of four potential Pierce s Disease insect vectors from Arizona vineyards.</title>
        <authorList>
            <person name="Tassone E.E."/>
        </authorList>
    </citation>
    <scope>NUCLEOTIDE SEQUENCE</scope>
</reference>
<gene>
    <name evidence="1" type="ORF">g.59359</name>
</gene>
<accession>A0A1B6HLT8</accession>
<proteinExistence type="predicted"/>
<evidence type="ECO:0000313" key="1">
    <source>
        <dbReference type="EMBL" id="JAS75606.1"/>
    </source>
</evidence>
<protein>
    <submittedName>
        <fullName evidence="1">Uncharacterized protein</fullName>
    </submittedName>
</protein>
<dbReference type="AlphaFoldDB" id="A0A1B6HLT8"/>
<organism evidence="1">
    <name type="scientific">Homalodisca liturata</name>
    <dbReference type="NCBI Taxonomy" id="320908"/>
    <lineage>
        <taxon>Eukaryota</taxon>
        <taxon>Metazoa</taxon>
        <taxon>Ecdysozoa</taxon>
        <taxon>Arthropoda</taxon>
        <taxon>Hexapoda</taxon>
        <taxon>Insecta</taxon>
        <taxon>Pterygota</taxon>
        <taxon>Neoptera</taxon>
        <taxon>Paraneoptera</taxon>
        <taxon>Hemiptera</taxon>
        <taxon>Auchenorrhyncha</taxon>
        <taxon>Membracoidea</taxon>
        <taxon>Cicadellidae</taxon>
        <taxon>Cicadellinae</taxon>
        <taxon>Proconiini</taxon>
        <taxon>Homalodisca</taxon>
    </lineage>
</organism>
<sequence>IDQETYNDLQEFKNTIVDDIPEVETLEIIYGTARLTHSIDKPADPTVFRKYADYDQDDDSLDVNKYATDYLGIKWSFCRVYTGNDNYRAFLLLSKNELDGEKKGMVVVVDSSSMMVVATCKADSLRKVNSELTARMDECY</sequence>
<feature type="non-terminal residue" evidence="1">
    <location>
        <position position="1"/>
    </location>
</feature>